<dbReference type="Proteomes" id="UP001055879">
    <property type="component" value="Linkage Group LG06"/>
</dbReference>
<gene>
    <name evidence="1" type="ORF">L6452_19747</name>
</gene>
<keyword evidence="2" id="KW-1185">Reference proteome</keyword>
<protein>
    <submittedName>
        <fullName evidence="1">Uncharacterized protein</fullName>
    </submittedName>
</protein>
<reference evidence="1 2" key="2">
    <citation type="journal article" date="2022" name="Mol. Ecol. Resour.">
        <title>The genomes of chicory, endive, great burdock and yacon provide insights into Asteraceae paleo-polyploidization history and plant inulin production.</title>
        <authorList>
            <person name="Fan W."/>
            <person name="Wang S."/>
            <person name="Wang H."/>
            <person name="Wang A."/>
            <person name="Jiang F."/>
            <person name="Liu H."/>
            <person name="Zhao H."/>
            <person name="Xu D."/>
            <person name="Zhang Y."/>
        </authorList>
    </citation>
    <scope>NUCLEOTIDE SEQUENCE [LARGE SCALE GENOMIC DNA]</scope>
    <source>
        <strain evidence="2">cv. Niubang</strain>
    </source>
</reference>
<evidence type="ECO:0000313" key="2">
    <source>
        <dbReference type="Proteomes" id="UP001055879"/>
    </source>
</evidence>
<comment type="caution">
    <text evidence="1">The sequence shown here is derived from an EMBL/GenBank/DDBJ whole genome shotgun (WGS) entry which is preliminary data.</text>
</comment>
<sequence length="101" mass="11361">MGFFSPGTSNNQYVGIWYNQIDISSQGGLGCSHRDSIERYIRINEAYGSLDYQSVVLIDRPVARYKKFAYSLVDCCIVNAVPLAPSIFDFGDKFNRKSCSD</sequence>
<name>A0ACB9B8X2_ARCLA</name>
<evidence type="ECO:0000313" key="1">
    <source>
        <dbReference type="EMBL" id="KAI3718862.1"/>
    </source>
</evidence>
<organism evidence="1 2">
    <name type="scientific">Arctium lappa</name>
    <name type="common">Greater burdock</name>
    <name type="synonym">Lappa major</name>
    <dbReference type="NCBI Taxonomy" id="4217"/>
    <lineage>
        <taxon>Eukaryota</taxon>
        <taxon>Viridiplantae</taxon>
        <taxon>Streptophyta</taxon>
        <taxon>Embryophyta</taxon>
        <taxon>Tracheophyta</taxon>
        <taxon>Spermatophyta</taxon>
        <taxon>Magnoliopsida</taxon>
        <taxon>eudicotyledons</taxon>
        <taxon>Gunneridae</taxon>
        <taxon>Pentapetalae</taxon>
        <taxon>asterids</taxon>
        <taxon>campanulids</taxon>
        <taxon>Asterales</taxon>
        <taxon>Asteraceae</taxon>
        <taxon>Carduoideae</taxon>
        <taxon>Cardueae</taxon>
        <taxon>Arctiinae</taxon>
        <taxon>Arctium</taxon>
    </lineage>
</organism>
<accession>A0ACB9B8X2</accession>
<proteinExistence type="predicted"/>
<dbReference type="EMBL" id="CM042052">
    <property type="protein sequence ID" value="KAI3718862.1"/>
    <property type="molecule type" value="Genomic_DNA"/>
</dbReference>
<reference evidence="2" key="1">
    <citation type="journal article" date="2022" name="Mol. Ecol. Resour.">
        <title>The genomes of chicory, endive, great burdock and yacon provide insights into Asteraceae palaeo-polyploidization history and plant inulin production.</title>
        <authorList>
            <person name="Fan W."/>
            <person name="Wang S."/>
            <person name="Wang H."/>
            <person name="Wang A."/>
            <person name="Jiang F."/>
            <person name="Liu H."/>
            <person name="Zhao H."/>
            <person name="Xu D."/>
            <person name="Zhang Y."/>
        </authorList>
    </citation>
    <scope>NUCLEOTIDE SEQUENCE [LARGE SCALE GENOMIC DNA]</scope>
    <source>
        <strain evidence="2">cv. Niubang</strain>
    </source>
</reference>